<evidence type="ECO:0000256" key="2">
    <source>
        <dbReference type="SAM" id="SignalP"/>
    </source>
</evidence>
<dbReference type="WBParaSite" id="BPAG_0000647301-mRNA-1">
    <property type="protein sequence ID" value="BPAG_0000647301-mRNA-1"/>
    <property type="gene ID" value="BPAG_0000647301"/>
</dbReference>
<keyword evidence="5" id="KW-1185">Reference proteome</keyword>
<reference evidence="6 7" key="1">
    <citation type="submission" date="2017-02" db="UniProtKB">
        <authorList>
            <consortium name="WormBaseParasite"/>
        </authorList>
    </citation>
    <scope>IDENTIFICATION</scope>
</reference>
<evidence type="ECO:0000313" key="7">
    <source>
        <dbReference type="WBParaSite" id="BPAG_0000687601-mRNA-1"/>
    </source>
</evidence>
<comment type="similarity">
    <text evidence="1">Belongs to the STXBP/unc-18/SEC1 family.</text>
</comment>
<evidence type="ECO:0000313" key="4">
    <source>
        <dbReference type="EMBL" id="VDN88025.1"/>
    </source>
</evidence>
<name>A0A0N4TE35_BRUPA</name>
<dbReference type="Pfam" id="PF00995">
    <property type="entry name" value="Sec1"/>
    <property type="match status" value="1"/>
</dbReference>
<keyword evidence="2" id="KW-0732">Signal</keyword>
<dbReference type="Gene3D" id="3.90.830.10">
    <property type="entry name" value="Syntaxin Binding Protein 1, Chain A, domain 2"/>
    <property type="match status" value="1"/>
</dbReference>
<dbReference type="Gene3D" id="3.40.50.1910">
    <property type="match status" value="1"/>
</dbReference>
<protein>
    <submittedName>
        <fullName evidence="6 7">SECA_MOTOR_DEAD domain-containing protein</fullName>
    </submittedName>
</protein>
<evidence type="ECO:0000313" key="5">
    <source>
        <dbReference type="Proteomes" id="UP000278627"/>
    </source>
</evidence>
<gene>
    <name evidence="3" type="ORF">BPAG_LOCUS6440</name>
    <name evidence="4" type="ORF">BPAG_LOCUS6839</name>
</gene>
<dbReference type="InterPro" id="IPR036045">
    <property type="entry name" value="Sec1-like_sf"/>
</dbReference>
<feature type="signal peptide" evidence="2">
    <location>
        <begin position="1"/>
        <end position="17"/>
    </location>
</feature>
<evidence type="ECO:0000313" key="3">
    <source>
        <dbReference type="EMBL" id="VDN87626.1"/>
    </source>
</evidence>
<dbReference type="WBParaSite" id="BPAG_0000687601-mRNA-1">
    <property type="protein sequence ID" value="BPAG_0000687601-mRNA-1"/>
    <property type="gene ID" value="BPAG_0000687601"/>
</dbReference>
<dbReference type="Proteomes" id="UP000278627">
    <property type="component" value="Unassembled WGS sequence"/>
</dbReference>
<dbReference type="PANTHER" id="PTHR11679">
    <property type="entry name" value="VESICLE PROTEIN SORTING-ASSOCIATED"/>
    <property type="match status" value="1"/>
</dbReference>
<dbReference type="InterPro" id="IPR027482">
    <property type="entry name" value="Sec1-like_dom2"/>
</dbReference>
<dbReference type="InterPro" id="IPR043127">
    <property type="entry name" value="Sec-1-like_dom3a"/>
</dbReference>
<dbReference type="SUPFAM" id="SSF56815">
    <property type="entry name" value="Sec1/munc18-like (SM) proteins"/>
    <property type="match status" value="1"/>
</dbReference>
<dbReference type="EMBL" id="UZAD01006838">
    <property type="protein sequence ID" value="VDN88025.1"/>
    <property type="molecule type" value="Genomic_DNA"/>
</dbReference>
<dbReference type="GO" id="GO:0016192">
    <property type="term" value="P:vesicle-mediated transport"/>
    <property type="evidence" value="ECO:0007669"/>
    <property type="project" value="InterPro"/>
</dbReference>
<accession>A0A0N4TE35</accession>
<evidence type="ECO:0000256" key="1">
    <source>
        <dbReference type="ARBA" id="ARBA00009884"/>
    </source>
</evidence>
<organism evidence="6">
    <name type="scientific">Brugia pahangi</name>
    <name type="common">Filarial nematode worm</name>
    <dbReference type="NCBI Taxonomy" id="6280"/>
    <lineage>
        <taxon>Eukaryota</taxon>
        <taxon>Metazoa</taxon>
        <taxon>Ecdysozoa</taxon>
        <taxon>Nematoda</taxon>
        <taxon>Chromadorea</taxon>
        <taxon>Rhabditida</taxon>
        <taxon>Spirurina</taxon>
        <taxon>Spiruromorpha</taxon>
        <taxon>Filarioidea</taxon>
        <taxon>Onchocercidae</taxon>
        <taxon>Brugia</taxon>
    </lineage>
</organism>
<evidence type="ECO:0000313" key="6">
    <source>
        <dbReference type="WBParaSite" id="BPAG_0000647301-mRNA-1"/>
    </source>
</evidence>
<dbReference type="InterPro" id="IPR001619">
    <property type="entry name" value="Sec1-like"/>
</dbReference>
<dbReference type="STRING" id="6280.A0A0N4TE35"/>
<sequence>MLFVAFLLAISDPTVTPEQMEILIDTIVDGLFSVCATLGVVPIIRCLKDNAAEQVAVRLDQKLRDNFRDARNNLFVQDSVRAGRLIIHRPVLIIADRGMDIATMLRHTWTYQALIHDLLDLDLNRVIIKDESGRRKEYDMNSRDKLWMGHKGSAFPLVAEAIQEEVEAYKNSEDEIKRLKHAMV</sequence>
<reference evidence="3 5" key="2">
    <citation type="submission" date="2018-11" db="EMBL/GenBank/DDBJ databases">
        <authorList>
            <consortium name="Pathogen Informatics"/>
        </authorList>
    </citation>
    <scope>NUCLEOTIDE SEQUENCE [LARGE SCALE GENOMIC DNA]</scope>
</reference>
<dbReference type="AlphaFoldDB" id="A0A0N4TE35"/>
<feature type="chain" id="PRO_5009790748" evidence="2">
    <location>
        <begin position="18"/>
        <end position="184"/>
    </location>
</feature>
<dbReference type="EMBL" id="UZAD01005911">
    <property type="protein sequence ID" value="VDN87626.1"/>
    <property type="molecule type" value="Genomic_DNA"/>
</dbReference>
<proteinExistence type="inferred from homology"/>